<evidence type="ECO:0000313" key="3">
    <source>
        <dbReference type="Proteomes" id="UP000626244"/>
    </source>
</evidence>
<proteinExistence type="predicted"/>
<keyword evidence="3" id="KW-1185">Reference proteome</keyword>
<gene>
    <name evidence="2" type="ORF">GCM10007380_28870</name>
</gene>
<sequence length="87" mass="9226">MIFKSRFIAVAEVILLAVVTIILTLYVDVALAGATSTCVEANGKRWVPALEEDLLNALVSIKVASLYNLISNTICQFAVVAISSANA</sequence>
<organism evidence="2 3">
    <name type="scientific">Gottfriedia solisilvae</name>
    <dbReference type="NCBI Taxonomy" id="1516104"/>
    <lineage>
        <taxon>Bacteria</taxon>
        <taxon>Bacillati</taxon>
        <taxon>Bacillota</taxon>
        <taxon>Bacilli</taxon>
        <taxon>Bacillales</taxon>
        <taxon>Bacillaceae</taxon>
        <taxon>Gottfriedia</taxon>
    </lineage>
</organism>
<dbReference type="AlphaFoldDB" id="A0A8J3AMR2"/>
<dbReference type="EMBL" id="BMHB01000001">
    <property type="protein sequence ID" value="GGI15615.1"/>
    <property type="molecule type" value="Genomic_DNA"/>
</dbReference>
<dbReference type="RefSeq" id="WP_158093237.1">
    <property type="nucleotide sequence ID" value="NZ_BMHB01000001.1"/>
</dbReference>
<comment type="caution">
    <text evidence="2">The sequence shown here is derived from an EMBL/GenBank/DDBJ whole genome shotgun (WGS) entry which is preliminary data.</text>
</comment>
<dbReference type="Proteomes" id="UP000626244">
    <property type="component" value="Unassembled WGS sequence"/>
</dbReference>
<evidence type="ECO:0000256" key="1">
    <source>
        <dbReference type="SAM" id="Phobius"/>
    </source>
</evidence>
<keyword evidence="1" id="KW-0472">Membrane</keyword>
<feature type="transmembrane region" description="Helical" evidence="1">
    <location>
        <begin position="7"/>
        <end position="27"/>
    </location>
</feature>
<keyword evidence="1" id="KW-0812">Transmembrane</keyword>
<reference evidence="3" key="1">
    <citation type="journal article" date="2019" name="Int. J. Syst. Evol. Microbiol.">
        <title>The Global Catalogue of Microorganisms (GCM) 10K type strain sequencing project: providing services to taxonomists for standard genome sequencing and annotation.</title>
        <authorList>
            <consortium name="The Broad Institute Genomics Platform"/>
            <consortium name="The Broad Institute Genome Sequencing Center for Infectious Disease"/>
            <person name="Wu L."/>
            <person name="Ma J."/>
        </authorList>
    </citation>
    <scope>NUCLEOTIDE SEQUENCE [LARGE SCALE GENOMIC DNA]</scope>
    <source>
        <strain evidence="3">CGMCC 1.14993</strain>
    </source>
</reference>
<name>A0A8J3AMR2_9BACI</name>
<keyword evidence="1" id="KW-1133">Transmembrane helix</keyword>
<protein>
    <submittedName>
        <fullName evidence="2">Uncharacterized protein</fullName>
    </submittedName>
</protein>
<accession>A0A8J3AMR2</accession>
<evidence type="ECO:0000313" key="2">
    <source>
        <dbReference type="EMBL" id="GGI15615.1"/>
    </source>
</evidence>